<dbReference type="HOGENOM" id="CLU_045680_1_1_9"/>
<proteinExistence type="predicted"/>
<evidence type="ECO:0000256" key="3">
    <source>
        <dbReference type="SAM" id="Phobius"/>
    </source>
</evidence>
<dbReference type="SUPFAM" id="SSF63817">
    <property type="entry name" value="Sortase"/>
    <property type="match status" value="1"/>
</dbReference>
<evidence type="ECO:0000313" key="4">
    <source>
        <dbReference type="EMBL" id="CDZ24379.1"/>
    </source>
</evidence>
<dbReference type="AlphaFoldDB" id="A0A078KTH8"/>
<feature type="active site" description="Acyl-thioester intermediate" evidence="2">
    <location>
        <position position="212"/>
    </location>
</feature>
<dbReference type="NCBIfam" id="NF033745">
    <property type="entry name" value="class_C_sortase"/>
    <property type="match status" value="1"/>
</dbReference>
<dbReference type="Gene3D" id="2.40.260.10">
    <property type="entry name" value="Sortase"/>
    <property type="match status" value="1"/>
</dbReference>
<dbReference type="GO" id="GO:0016787">
    <property type="term" value="F:hydrolase activity"/>
    <property type="evidence" value="ECO:0007669"/>
    <property type="project" value="UniProtKB-KW"/>
</dbReference>
<gene>
    <name evidence="4" type="ORF">CCDG5_1265</name>
</gene>
<dbReference type="InterPro" id="IPR005754">
    <property type="entry name" value="Sortase"/>
</dbReference>
<name>A0A078KTH8_9FIRM</name>
<organism evidence="4 5">
    <name type="scientific">[Clostridium] cellulosi</name>
    <dbReference type="NCBI Taxonomy" id="29343"/>
    <lineage>
        <taxon>Bacteria</taxon>
        <taxon>Bacillati</taxon>
        <taxon>Bacillota</taxon>
        <taxon>Clostridia</taxon>
        <taxon>Eubacteriales</taxon>
        <taxon>Oscillospiraceae</taxon>
        <taxon>Oscillospiraceae incertae sedis</taxon>
    </lineage>
</organism>
<dbReference type="Proteomes" id="UP000032431">
    <property type="component" value="Chromosome I"/>
</dbReference>
<dbReference type="KEGG" id="ccel:CCDG5_1265"/>
<feature type="transmembrane region" description="Helical" evidence="3">
    <location>
        <begin position="251"/>
        <end position="271"/>
    </location>
</feature>
<dbReference type="CDD" id="cd05827">
    <property type="entry name" value="Sortase_C"/>
    <property type="match status" value="1"/>
</dbReference>
<evidence type="ECO:0000256" key="1">
    <source>
        <dbReference type="ARBA" id="ARBA00022801"/>
    </source>
</evidence>
<dbReference type="InterPro" id="IPR042002">
    <property type="entry name" value="Sortase_C"/>
</dbReference>
<reference evidence="5" key="1">
    <citation type="submission" date="2014-07" db="EMBL/GenBank/DDBJ databases">
        <authorList>
            <person name="Wibberg D."/>
        </authorList>
    </citation>
    <scope>NUCLEOTIDE SEQUENCE [LARGE SCALE GENOMIC DNA]</scope>
    <source>
        <strain evidence="5">DG5</strain>
    </source>
</reference>
<dbReference type="OrthoDB" id="1648028at2"/>
<dbReference type="STRING" id="29343.CCDG5_1265"/>
<accession>A0A078KTH8</accession>
<keyword evidence="3" id="KW-0812">Transmembrane</keyword>
<evidence type="ECO:0000256" key="2">
    <source>
        <dbReference type="PIRSR" id="PIRSR605754-1"/>
    </source>
</evidence>
<keyword evidence="3" id="KW-1133">Transmembrane helix</keyword>
<keyword evidence="1" id="KW-0378">Hydrolase</keyword>
<dbReference type="PATRIC" id="fig|29343.3.peg.1331"/>
<keyword evidence="3" id="KW-0472">Membrane</keyword>
<keyword evidence="5" id="KW-1185">Reference proteome</keyword>
<evidence type="ECO:0000313" key="5">
    <source>
        <dbReference type="Proteomes" id="UP000032431"/>
    </source>
</evidence>
<dbReference type="InterPro" id="IPR023365">
    <property type="entry name" value="Sortase_dom-sf"/>
</dbReference>
<feature type="transmembrane region" description="Helical" evidence="3">
    <location>
        <begin position="7"/>
        <end position="26"/>
    </location>
</feature>
<protein>
    <submittedName>
        <fullName evidence="4">Sortase SrtB</fullName>
    </submittedName>
</protein>
<dbReference type="Pfam" id="PF04203">
    <property type="entry name" value="Sortase"/>
    <property type="match status" value="1"/>
</dbReference>
<dbReference type="NCBIfam" id="TIGR01076">
    <property type="entry name" value="sortase_fam"/>
    <property type="match status" value="1"/>
</dbReference>
<sequence>MKKRLPFVLILILMVAGVCVLLYPHVCNLISRMTTSVEIENYNQTVSNIDDNNRRNMLESAKRYNAKLTGVIEKDAFSFTDMTSGSQNSEYMNVLNINGIMGYVEIPSINVYLPIYHTTSQDVLQKGAGHLEGSALPVGGLGTHTVITAHRGLPQAKLFTDLDQLQIGDYFCFHVLGETLAYQVDQINVVEPTETEPLNAVPGKDYATLMTCTPYGINSHRLLVRGIRVPSMPSSEKKADATDIRNELQMVPLWILISASVILVLLIRLIIFKFGKRRIV</sequence>
<feature type="active site" description="Proton donor/acceptor" evidence="2">
    <location>
        <position position="150"/>
    </location>
</feature>
<dbReference type="EMBL" id="LM995447">
    <property type="protein sequence ID" value="CDZ24379.1"/>
    <property type="molecule type" value="Genomic_DNA"/>
</dbReference>